<dbReference type="AlphaFoldDB" id="A0A2N0Z0V7"/>
<keyword evidence="2" id="KW-1185">Reference proteome</keyword>
<sequence length="61" mass="7273">MFYPTVLTEKTSIRHVVKDSQHCVCGTTYKHYATFDKRDFKRIQFRQRTEITCPSCKSIIE</sequence>
<evidence type="ECO:0000313" key="1">
    <source>
        <dbReference type="EMBL" id="PKG23137.1"/>
    </source>
</evidence>
<comment type="caution">
    <text evidence="1">The sequence shown here is derived from an EMBL/GenBank/DDBJ whole genome shotgun (WGS) entry which is preliminary data.</text>
</comment>
<dbReference type="EMBL" id="PISE01000029">
    <property type="protein sequence ID" value="PKG23137.1"/>
    <property type="molecule type" value="Genomic_DNA"/>
</dbReference>
<proteinExistence type="predicted"/>
<evidence type="ECO:0000313" key="2">
    <source>
        <dbReference type="Proteomes" id="UP000233375"/>
    </source>
</evidence>
<accession>A0A2N0Z0V7</accession>
<organism evidence="1 2">
    <name type="scientific">Niallia nealsonii</name>
    <dbReference type="NCBI Taxonomy" id="115979"/>
    <lineage>
        <taxon>Bacteria</taxon>
        <taxon>Bacillati</taxon>
        <taxon>Bacillota</taxon>
        <taxon>Bacilli</taxon>
        <taxon>Bacillales</taxon>
        <taxon>Bacillaceae</taxon>
        <taxon>Niallia</taxon>
    </lineage>
</organism>
<dbReference type="Proteomes" id="UP000233375">
    <property type="component" value="Unassembled WGS sequence"/>
</dbReference>
<reference evidence="1 2" key="1">
    <citation type="journal article" date="2003" name="Int. J. Syst. Evol. Microbiol.">
        <title>Bacillus nealsonii sp. nov., isolated from a spacecraft-assembly facility, whose spores are gamma-radiation resistant.</title>
        <authorList>
            <person name="Venkateswaran K."/>
            <person name="Kempf M."/>
            <person name="Chen F."/>
            <person name="Satomi M."/>
            <person name="Nicholson W."/>
            <person name="Kern R."/>
        </authorList>
    </citation>
    <scope>NUCLEOTIDE SEQUENCE [LARGE SCALE GENOMIC DNA]</scope>
    <source>
        <strain evidence="1 2">FO-92</strain>
    </source>
</reference>
<dbReference type="RefSeq" id="WP_101177777.1">
    <property type="nucleotide sequence ID" value="NZ_PISE01000029.1"/>
</dbReference>
<name>A0A2N0Z0V7_9BACI</name>
<dbReference type="OrthoDB" id="2938344at2"/>
<protein>
    <submittedName>
        <fullName evidence="1">Uncharacterized protein</fullName>
    </submittedName>
</protein>
<gene>
    <name evidence="1" type="ORF">CWS01_13795</name>
</gene>